<dbReference type="EMBL" id="BSTX01000001">
    <property type="protein sequence ID" value="GLZ75966.1"/>
    <property type="molecule type" value="Genomic_DNA"/>
</dbReference>
<gene>
    <name evidence="1" type="ORF">Afil01_07730</name>
</gene>
<evidence type="ECO:0008006" key="3">
    <source>
        <dbReference type="Google" id="ProtNLM"/>
    </source>
</evidence>
<name>A0A9W6W7Z3_9ACTN</name>
<proteinExistence type="predicted"/>
<keyword evidence="2" id="KW-1185">Reference proteome</keyword>
<dbReference type="Proteomes" id="UP001165079">
    <property type="component" value="Unassembled WGS sequence"/>
</dbReference>
<protein>
    <recommendedName>
        <fullName evidence="3">Helix-turn-helix domain-containing protein</fullName>
    </recommendedName>
</protein>
<comment type="caution">
    <text evidence="1">The sequence shown here is derived from an EMBL/GenBank/DDBJ whole genome shotgun (WGS) entry which is preliminary data.</text>
</comment>
<organism evidence="1 2">
    <name type="scientific">Actinorhabdospora filicis</name>
    <dbReference type="NCBI Taxonomy" id="1785913"/>
    <lineage>
        <taxon>Bacteria</taxon>
        <taxon>Bacillati</taxon>
        <taxon>Actinomycetota</taxon>
        <taxon>Actinomycetes</taxon>
        <taxon>Micromonosporales</taxon>
        <taxon>Micromonosporaceae</taxon>
        <taxon>Actinorhabdospora</taxon>
    </lineage>
</organism>
<sequence length="149" mass="16545">MGEMIGGHTRECNVNPFELDSCTCKPKLKAEAETKPAPRSVVEYEWRRELFNCPEVPGNYKGVLLALAFFATFDSGRDARASQVLLAECSGHSRRTVQRAIAFGREEGWLYLASPSTGEGTCDVHWLTLPRHGHGHDLEDAKRRARASG</sequence>
<reference evidence="1" key="1">
    <citation type="submission" date="2023-03" db="EMBL/GenBank/DDBJ databases">
        <title>Actinorhabdospora filicis NBRC 111898.</title>
        <authorList>
            <person name="Ichikawa N."/>
            <person name="Sato H."/>
            <person name="Tonouchi N."/>
        </authorList>
    </citation>
    <scope>NUCLEOTIDE SEQUENCE</scope>
    <source>
        <strain evidence="1">NBRC 111898</strain>
    </source>
</reference>
<dbReference type="AlphaFoldDB" id="A0A9W6W7Z3"/>
<evidence type="ECO:0000313" key="1">
    <source>
        <dbReference type="EMBL" id="GLZ75966.1"/>
    </source>
</evidence>
<accession>A0A9W6W7Z3</accession>
<evidence type="ECO:0000313" key="2">
    <source>
        <dbReference type="Proteomes" id="UP001165079"/>
    </source>
</evidence>